<dbReference type="PANTHER" id="PTHR11091:SF0">
    <property type="entry name" value="MALATE DEHYDROGENASE"/>
    <property type="match status" value="1"/>
</dbReference>
<organism evidence="3">
    <name type="scientific">marine metagenome</name>
    <dbReference type="NCBI Taxonomy" id="408172"/>
    <lineage>
        <taxon>unclassified sequences</taxon>
        <taxon>metagenomes</taxon>
        <taxon>ecological metagenomes</taxon>
    </lineage>
</organism>
<dbReference type="Gene3D" id="3.30.1370.60">
    <property type="entry name" value="Hypothetical oxidoreductase yiak, domain 2"/>
    <property type="match status" value="1"/>
</dbReference>
<feature type="non-terminal residue" evidence="3">
    <location>
        <position position="1"/>
    </location>
</feature>
<comment type="similarity">
    <text evidence="1">Belongs to the LDH2/MDH2 oxidoreductase family.</text>
</comment>
<dbReference type="PANTHER" id="PTHR11091">
    <property type="entry name" value="OXIDOREDUCTASE-RELATED"/>
    <property type="match status" value="1"/>
</dbReference>
<evidence type="ECO:0000256" key="2">
    <source>
        <dbReference type="ARBA" id="ARBA00023002"/>
    </source>
</evidence>
<protein>
    <recommendedName>
        <fullName evidence="4">Ldh family oxidoreductase</fullName>
    </recommendedName>
</protein>
<dbReference type="InterPro" id="IPR003767">
    <property type="entry name" value="Malate/L-lactate_DH-like"/>
</dbReference>
<keyword evidence="2" id="KW-0560">Oxidoreductase</keyword>
<proteinExistence type="inferred from homology"/>
<dbReference type="AlphaFoldDB" id="A0A382T475"/>
<evidence type="ECO:0000313" key="3">
    <source>
        <dbReference type="EMBL" id="SVD16970.1"/>
    </source>
</evidence>
<accession>A0A382T475</accession>
<dbReference type="EMBL" id="UINC01133819">
    <property type="protein sequence ID" value="SVD16970.1"/>
    <property type="molecule type" value="Genomic_DNA"/>
</dbReference>
<sequence length="157" mass="16901">GEPLPEGWIIDQKGVYVSDGDLYKSDPTTNGVLPLGGMQFGHKGHGLAMMVEMLVGPLSHAGCTKQDGKGGNGVMVLAIDIESFTELDTYIDEVEALAEWVCSARPLPGFDRIYAPGEIEQETRARRQVEGIDIPQSTWEAIGEVAEEMGVALPTLD</sequence>
<evidence type="ECO:0008006" key="4">
    <source>
        <dbReference type="Google" id="ProtNLM"/>
    </source>
</evidence>
<reference evidence="3" key="1">
    <citation type="submission" date="2018-05" db="EMBL/GenBank/DDBJ databases">
        <authorList>
            <person name="Lanie J.A."/>
            <person name="Ng W.-L."/>
            <person name="Kazmierczak K.M."/>
            <person name="Andrzejewski T.M."/>
            <person name="Davidsen T.M."/>
            <person name="Wayne K.J."/>
            <person name="Tettelin H."/>
            <person name="Glass J.I."/>
            <person name="Rusch D."/>
            <person name="Podicherti R."/>
            <person name="Tsui H.-C.T."/>
            <person name="Winkler M.E."/>
        </authorList>
    </citation>
    <scope>NUCLEOTIDE SEQUENCE</scope>
</reference>
<name>A0A382T475_9ZZZZ</name>
<dbReference type="Pfam" id="PF02615">
    <property type="entry name" value="Ldh_2"/>
    <property type="match status" value="1"/>
</dbReference>
<dbReference type="InterPro" id="IPR036111">
    <property type="entry name" value="Mal/L-sulfo/L-lacto_DH-like_sf"/>
</dbReference>
<gene>
    <name evidence="3" type="ORF">METZ01_LOCUS369824</name>
</gene>
<evidence type="ECO:0000256" key="1">
    <source>
        <dbReference type="ARBA" id="ARBA00006056"/>
    </source>
</evidence>
<dbReference type="InterPro" id="IPR043143">
    <property type="entry name" value="Mal/L-sulf/L-lact_DH-like_NADP"/>
</dbReference>
<dbReference type="GO" id="GO:0016491">
    <property type="term" value="F:oxidoreductase activity"/>
    <property type="evidence" value="ECO:0007669"/>
    <property type="project" value="UniProtKB-KW"/>
</dbReference>
<dbReference type="SUPFAM" id="SSF89733">
    <property type="entry name" value="L-sulfolactate dehydrogenase-like"/>
    <property type="match status" value="1"/>
</dbReference>